<accession>A0A671WC62</accession>
<evidence type="ECO:0000256" key="11">
    <source>
        <dbReference type="ARBA" id="ARBA00045849"/>
    </source>
</evidence>
<dbReference type="AlphaFoldDB" id="A0A671WC62"/>
<keyword evidence="7" id="KW-0378">Hydrolase</keyword>
<evidence type="ECO:0000256" key="4">
    <source>
        <dbReference type="ARBA" id="ARBA00022490"/>
    </source>
</evidence>
<dbReference type="Gene3D" id="1.10.8.10">
    <property type="entry name" value="DNA helicase RuvA subunit, C-terminal domain"/>
    <property type="match status" value="1"/>
</dbReference>
<evidence type="ECO:0000313" key="17">
    <source>
        <dbReference type="Proteomes" id="UP000472265"/>
    </source>
</evidence>
<evidence type="ECO:0000256" key="3">
    <source>
        <dbReference type="ARBA" id="ARBA00015186"/>
    </source>
</evidence>
<dbReference type="InterPro" id="IPR054696">
    <property type="entry name" value="GTP-eEF1A_C"/>
</dbReference>
<reference evidence="16" key="2">
    <citation type="submission" date="2025-08" db="UniProtKB">
        <authorList>
            <consortium name="Ensembl"/>
        </authorList>
    </citation>
    <scope>IDENTIFICATION</scope>
</reference>
<feature type="compositionally biased region" description="Polar residues" evidence="14">
    <location>
        <begin position="198"/>
        <end position="214"/>
    </location>
</feature>
<evidence type="ECO:0000256" key="14">
    <source>
        <dbReference type="SAM" id="MobiDB-lite"/>
    </source>
</evidence>
<dbReference type="InterPro" id="IPR009000">
    <property type="entry name" value="Transl_B-barrel_sf"/>
</dbReference>
<dbReference type="Gene3D" id="2.40.30.10">
    <property type="entry name" value="Translation factors"/>
    <property type="match status" value="2"/>
</dbReference>
<evidence type="ECO:0000256" key="7">
    <source>
        <dbReference type="ARBA" id="ARBA00022801"/>
    </source>
</evidence>
<evidence type="ECO:0000256" key="5">
    <source>
        <dbReference type="ARBA" id="ARBA00022553"/>
    </source>
</evidence>
<dbReference type="InterPro" id="IPR050100">
    <property type="entry name" value="TRAFAC_GTPase_members"/>
</dbReference>
<evidence type="ECO:0000256" key="13">
    <source>
        <dbReference type="ARBA" id="ARBA00049117"/>
    </source>
</evidence>
<dbReference type="GO" id="GO:0005525">
    <property type="term" value="F:GTP binding"/>
    <property type="evidence" value="ECO:0007669"/>
    <property type="project" value="UniProtKB-KW"/>
</dbReference>
<dbReference type="InterPro" id="IPR027417">
    <property type="entry name" value="P-loop_NTPase"/>
</dbReference>
<comment type="subcellular location">
    <subcellularLocation>
        <location evidence="1">Cytoplasm</location>
    </subcellularLocation>
</comment>
<keyword evidence="10" id="KW-0342">GTP-binding</keyword>
<dbReference type="FunFam" id="2.40.30.10:FF:000020">
    <property type="entry name" value="Translation elongation factor EF-1"/>
    <property type="match status" value="1"/>
</dbReference>
<dbReference type="Pfam" id="PF03144">
    <property type="entry name" value="GTP_EFTU_D2"/>
    <property type="match status" value="1"/>
</dbReference>
<keyword evidence="4" id="KW-0963">Cytoplasm</keyword>
<reference evidence="16" key="3">
    <citation type="submission" date="2025-09" db="UniProtKB">
        <authorList>
            <consortium name="Ensembl"/>
        </authorList>
    </citation>
    <scope>IDENTIFICATION</scope>
</reference>
<evidence type="ECO:0000259" key="15">
    <source>
        <dbReference type="PROSITE" id="PS51722"/>
    </source>
</evidence>
<feature type="domain" description="Tr-type G" evidence="15">
    <location>
        <begin position="236"/>
        <end position="460"/>
    </location>
</feature>
<sequence length="663" mass="72956">MSRHRNVRGYNYDEDFEDDDMYGQSVDDDYCISPATANQFIYSRQDRQAPREETLEEEEYEDADVPMSPTVTHNLDPLDQGNISSLSKLYSCLDHMRTVLGETVPDSVLTQAAMRCGFDPHKALDAVLSEDTKTAPVTKITTKNRDAPHNKVDSEVVPKVARMTVVHTNALCSHKTVPENASATSSSEATSKRPETPSKGSNADEPSTVPTPGRSSGKARQALNIKAELEKRQGGKPLLNLVVIGHVDAGKSTLMGHLLYLLGNVNKRTMHKYEQESKKAGKASFAYAWVLDETGEERDRGVTMDVGMTKFETNSKVVTLMDAPGHKDFIPNMITGAAQADVAVLVVDASRGEFEAGFEAGGQTREHALLVRSLGVTQLAVAVNKMDQVNWQQERFKDITSKLGHFLKQAGFKESDVFYIPTSGLSGENLVTRSSVSQLTSWYSGPSLLEQIDSFKAPQRSVDKPFRLCVSDVFKDQGSGFCVTGKIEAGYIQTGEKILAMPPNETCNVKGITLHDEALDWAAAGDHVSLTVTGMDIIKINVGCVFCDPKEPIRVCTRFRARILLFNIEVPITQGFPVLLHYHTVSEPATIRKLISVLHKSSGEVLKKKPKCLSKGMNAIVEIQTQRPVSLELYKDYKELGRFMLRYVGSTIAAGVVTEVKCT</sequence>
<comment type="similarity">
    <text evidence="2">Belongs to the TRAFAC class translation factor GTPase superfamily. Classic translation factor GTPase family. EF-Tu/EF-1A subfamily.</text>
</comment>
<dbReference type="InterPro" id="IPR015033">
    <property type="entry name" value="HBS1-like_N"/>
</dbReference>
<name>A0A671WC62_SPAAU</name>
<dbReference type="Pfam" id="PF22594">
    <property type="entry name" value="GTP-eEF1A_C"/>
    <property type="match status" value="1"/>
</dbReference>
<feature type="compositionally biased region" description="Acidic residues" evidence="14">
    <location>
        <begin position="54"/>
        <end position="64"/>
    </location>
</feature>
<dbReference type="GO" id="GO:0003924">
    <property type="term" value="F:GTPase activity"/>
    <property type="evidence" value="ECO:0007669"/>
    <property type="project" value="InterPro"/>
</dbReference>
<dbReference type="InterPro" id="IPR037189">
    <property type="entry name" value="HBS1-like_N_sf"/>
</dbReference>
<gene>
    <name evidence="16" type="primary">HBS1L</name>
    <name evidence="16" type="synonym">hbs1l</name>
</gene>
<evidence type="ECO:0000256" key="2">
    <source>
        <dbReference type="ARBA" id="ARBA00007249"/>
    </source>
</evidence>
<comment type="catalytic activity">
    <reaction evidence="13">
        <text>GTP + H2O = GDP + phosphate + H(+)</text>
        <dbReference type="Rhea" id="RHEA:19669"/>
        <dbReference type="ChEBI" id="CHEBI:15377"/>
        <dbReference type="ChEBI" id="CHEBI:15378"/>
        <dbReference type="ChEBI" id="CHEBI:37565"/>
        <dbReference type="ChEBI" id="CHEBI:43474"/>
        <dbReference type="ChEBI" id="CHEBI:58189"/>
    </reaction>
    <physiologicalReaction direction="left-to-right" evidence="13">
        <dbReference type="Rhea" id="RHEA:19670"/>
    </physiologicalReaction>
</comment>
<dbReference type="Ensembl" id="ENSSAUT00010037440.1">
    <property type="protein sequence ID" value="ENSSAUP00010035542.1"/>
    <property type="gene ID" value="ENSSAUG00010014998.1"/>
</dbReference>
<dbReference type="InterPro" id="IPR004161">
    <property type="entry name" value="EFTu-like_2"/>
</dbReference>
<evidence type="ECO:0000256" key="6">
    <source>
        <dbReference type="ARBA" id="ARBA00022741"/>
    </source>
</evidence>
<dbReference type="InterPro" id="IPR000795">
    <property type="entry name" value="T_Tr_GTP-bd_dom"/>
</dbReference>
<comment type="function">
    <text evidence="11">GTPase component of the Pelota-HBS1L complex, a complex that recognizes stalled ribosomes and triggers the No-Go Decay (NGD) pathway. The Pelota-HBS1L complex recognizes ribosomes stalled at the 3' end of an mRNA and engages stalled ribosomes by destabilizing mRNA in the mRNA channel. Following mRNA extraction from stalled ribosomes by the SKI complex, the Pelota-HBS1L complex promotes recruitment of ABCE1, which drives the disassembly of stalled ribosomes, followed by degradation of damaged mRNAs as part of the NGD pathway.</text>
</comment>
<keyword evidence="6" id="KW-0547">Nucleotide-binding</keyword>
<feature type="region of interest" description="Disordered" evidence="14">
    <location>
        <begin position="43"/>
        <end position="68"/>
    </location>
</feature>
<evidence type="ECO:0000256" key="1">
    <source>
        <dbReference type="ARBA" id="ARBA00004496"/>
    </source>
</evidence>
<dbReference type="SUPFAM" id="SSF50465">
    <property type="entry name" value="EF-Tu/eEF-1alpha/eIF2-gamma C-terminal domain"/>
    <property type="match status" value="1"/>
</dbReference>
<dbReference type="SUPFAM" id="SSF50447">
    <property type="entry name" value="Translation proteins"/>
    <property type="match status" value="1"/>
</dbReference>
<dbReference type="Pfam" id="PF08938">
    <property type="entry name" value="HBS1_N"/>
    <property type="match status" value="1"/>
</dbReference>
<proteinExistence type="inferred from homology"/>
<keyword evidence="9" id="KW-0648">Protein biosynthesis</keyword>
<dbReference type="CDD" id="cd16267">
    <property type="entry name" value="HBS1-like_II"/>
    <property type="match status" value="1"/>
</dbReference>
<dbReference type="Proteomes" id="UP000472265">
    <property type="component" value="Chromosome 22"/>
</dbReference>
<evidence type="ECO:0000256" key="9">
    <source>
        <dbReference type="ARBA" id="ARBA00022917"/>
    </source>
</evidence>
<keyword evidence="17" id="KW-1185">Reference proteome</keyword>
<dbReference type="PRINTS" id="PR00315">
    <property type="entry name" value="ELONGATNFCT"/>
</dbReference>
<dbReference type="CDD" id="cd04093">
    <property type="entry name" value="HBS1_C_III"/>
    <property type="match status" value="1"/>
</dbReference>
<dbReference type="PROSITE" id="PS51722">
    <property type="entry name" value="G_TR_2"/>
    <property type="match status" value="1"/>
</dbReference>
<dbReference type="FunFam" id="2.40.30.10:FF:000035">
    <property type="entry name" value="HBS1-like translational GTPase"/>
    <property type="match status" value="1"/>
</dbReference>
<dbReference type="GeneTree" id="ENSGT00940000156274"/>
<dbReference type="GO" id="GO:0006412">
    <property type="term" value="P:translation"/>
    <property type="evidence" value="ECO:0007669"/>
    <property type="project" value="UniProtKB-KW"/>
</dbReference>
<evidence type="ECO:0000256" key="12">
    <source>
        <dbReference type="ARBA" id="ARBA00047094"/>
    </source>
</evidence>
<feature type="region of interest" description="Disordered" evidence="14">
    <location>
        <begin position="171"/>
        <end position="220"/>
    </location>
</feature>
<dbReference type="FunFam" id="3.40.50.300:FF:000204">
    <property type="entry name" value="Translation elongation factor Tu"/>
    <property type="match status" value="1"/>
</dbReference>
<dbReference type="GO" id="GO:0006417">
    <property type="term" value="P:regulation of translation"/>
    <property type="evidence" value="ECO:0007669"/>
    <property type="project" value="UniProtKB-KW"/>
</dbReference>
<dbReference type="CDD" id="cd01883">
    <property type="entry name" value="EF1_alpha"/>
    <property type="match status" value="1"/>
</dbReference>
<evidence type="ECO:0000256" key="8">
    <source>
        <dbReference type="ARBA" id="ARBA00022845"/>
    </source>
</evidence>
<protein>
    <recommendedName>
        <fullName evidence="3">HBS1-like protein</fullName>
    </recommendedName>
</protein>
<dbReference type="Pfam" id="PF00009">
    <property type="entry name" value="GTP_EFTU"/>
    <property type="match status" value="1"/>
</dbReference>
<dbReference type="SUPFAM" id="SSF52540">
    <property type="entry name" value="P-loop containing nucleoside triphosphate hydrolases"/>
    <property type="match status" value="1"/>
</dbReference>
<keyword evidence="5" id="KW-0597">Phosphoprotein</keyword>
<reference evidence="16" key="1">
    <citation type="submission" date="2021-04" db="EMBL/GenBank/DDBJ databases">
        <authorList>
            <consortium name="Wellcome Sanger Institute Data Sharing"/>
        </authorList>
    </citation>
    <scope>NUCLEOTIDE SEQUENCE [LARGE SCALE GENOMIC DNA]</scope>
</reference>
<dbReference type="InterPro" id="IPR009001">
    <property type="entry name" value="Transl_elong_EF1A/Init_IF2_C"/>
</dbReference>
<dbReference type="Gene3D" id="3.40.50.300">
    <property type="entry name" value="P-loop containing nucleotide triphosphate hydrolases"/>
    <property type="match status" value="1"/>
</dbReference>
<comment type="subunit">
    <text evidence="12">Component of the Pelota-HBS1L complex, also named Dom34-Hbs1 complex, composed of PELO and HBS1L. Interacts with the SKI complex.</text>
</comment>
<evidence type="ECO:0000313" key="16">
    <source>
        <dbReference type="Ensembl" id="ENSSAUP00010035542.1"/>
    </source>
</evidence>
<keyword evidence="8" id="KW-0810">Translation regulation</keyword>
<dbReference type="GO" id="GO:0005737">
    <property type="term" value="C:cytoplasm"/>
    <property type="evidence" value="ECO:0007669"/>
    <property type="project" value="UniProtKB-SubCell"/>
</dbReference>
<evidence type="ECO:0000256" key="10">
    <source>
        <dbReference type="ARBA" id="ARBA00023134"/>
    </source>
</evidence>
<dbReference type="SUPFAM" id="SSF109732">
    <property type="entry name" value="HBS1-like domain"/>
    <property type="match status" value="1"/>
</dbReference>
<dbReference type="PANTHER" id="PTHR23115">
    <property type="entry name" value="TRANSLATION FACTOR"/>
    <property type="match status" value="1"/>
</dbReference>
<organism evidence="16 17">
    <name type="scientific">Sparus aurata</name>
    <name type="common">Gilthead sea bream</name>
    <dbReference type="NCBI Taxonomy" id="8175"/>
    <lineage>
        <taxon>Eukaryota</taxon>
        <taxon>Metazoa</taxon>
        <taxon>Chordata</taxon>
        <taxon>Craniata</taxon>
        <taxon>Vertebrata</taxon>
        <taxon>Euteleostomi</taxon>
        <taxon>Actinopterygii</taxon>
        <taxon>Neopterygii</taxon>
        <taxon>Teleostei</taxon>
        <taxon>Neoteleostei</taxon>
        <taxon>Acanthomorphata</taxon>
        <taxon>Eupercaria</taxon>
        <taxon>Spariformes</taxon>
        <taxon>Sparidae</taxon>
        <taxon>Sparus</taxon>
    </lineage>
</organism>
<feature type="compositionally biased region" description="Basic and acidic residues" evidence="14">
    <location>
        <begin position="44"/>
        <end position="53"/>
    </location>
</feature>